<evidence type="ECO:0000313" key="6">
    <source>
        <dbReference type="EMBL" id="MFC3681465.1"/>
    </source>
</evidence>
<sequence>MANAALRQDNDIVALNEPQLGRAELKQAFNLFNEMSQQLTDSYAFLENKVEQLSGELASVSAQRMHELAEKEQLADRLESLLTMLPAGVLVLDENGFVRQTNPAADDLLLSASASPTLLGQRWVHLIQRCFKPQSDDGHEISLVDGRKVNLRTAAMANNYGQLILLTDMTETRALQSQLSQHERLSAMGKMVASLAHQIRTPLAAATLYAGHLATDSLNDDTRSRFAGKLQERLRHLENQVRDMLIFARGEAPLNDAISLTELITGLEGAMEIAVQQYQARCQIDNQLGELQLVCNKDALISSLMNLVNNALESGEYPIELIIRFRCDQGQLQIQVMDNGPGLNEEQMRQMMEPFYTTKSNGTGLGLAVVQAVVRAHQGEFQLSGSELGGVSAGLTLPIIRQQQA</sequence>
<dbReference type="EC" id="2.7.13.3" evidence="2"/>
<dbReference type="Gene3D" id="3.30.565.10">
    <property type="entry name" value="Histidine kinase-like ATPase, C-terminal domain"/>
    <property type="match status" value="1"/>
</dbReference>
<dbReference type="CDD" id="cd00082">
    <property type="entry name" value="HisKA"/>
    <property type="match status" value="1"/>
</dbReference>
<dbReference type="PANTHER" id="PTHR43065:SF29">
    <property type="entry name" value="SENSOR PROTEIN KINASE FLES"/>
    <property type="match status" value="1"/>
</dbReference>
<protein>
    <recommendedName>
        <fullName evidence="2">histidine kinase</fullName>
        <ecNumber evidence="2">2.7.13.3</ecNumber>
    </recommendedName>
</protein>
<dbReference type="SUPFAM" id="SSF55874">
    <property type="entry name" value="ATPase domain of HSP90 chaperone/DNA topoisomerase II/histidine kinase"/>
    <property type="match status" value="1"/>
</dbReference>
<organism evidence="6 7">
    <name type="scientific">Bacterioplanoides pacificum</name>
    <dbReference type="NCBI Taxonomy" id="1171596"/>
    <lineage>
        <taxon>Bacteria</taxon>
        <taxon>Pseudomonadati</taxon>
        <taxon>Pseudomonadota</taxon>
        <taxon>Gammaproteobacteria</taxon>
        <taxon>Oceanospirillales</taxon>
        <taxon>Oceanospirillaceae</taxon>
        <taxon>Bacterioplanoides</taxon>
    </lineage>
</organism>
<keyword evidence="7" id="KW-1185">Reference proteome</keyword>
<dbReference type="InterPro" id="IPR003594">
    <property type="entry name" value="HATPase_dom"/>
</dbReference>
<evidence type="ECO:0000256" key="4">
    <source>
        <dbReference type="SAM" id="Coils"/>
    </source>
</evidence>
<dbReference type="InterPro" id="IPR005467">
    <property type="entry name" value="His_kinase_dom"/>
</dbReference>
<evidence type="ECO:0000256" key="3">
    <source>
        <dbReference type="ARBA" id="ARBA00022553"/>
    </source>
</evidence>
<gene>
    <name evidence="6" type="ORF">ACFOMG_15280</name>
</gene>
<dbReference type="Gene3D" id="1.10.287.130">
    <property type="match status" value="1"/>
</dbReference>
<dbReference type="SUPFAM" id="SSF47384">
    <property type="entry name" value="Homodimeric domain of signal transducing histidine kinase"/>
    <property type="match status" value="1"/>
</dbReference>
<dbReference type="InterPro" id="IPR036890">
    <property type="entry name" value="HATPase_C_sf"/>
</dbReference>
<evidence type="ECO:0000256" key="2">
    <source>
        <dbReference type="ARBA" id="ARBA00012438"/>
    </source>
</evidence>
<comment type="caution">
    <text evidence="6">The sequence shown here is derived from an EMBL/GenBank/DDBJ whole genome shotgun (WGS) entry which is preliminary data.</text>
</comment>
<comment type="catalytic activity">
    <reaction evidence="1">
        <text>ATP + protein L-histidine = ADP + protein N-phospho-L-histidine.</text>
        <dbReference type="EC" id="2.7.13.3"/>
    </reaction>
</comment>
<dbReference type="SMART" id="SM00388">
    <property type="entry name" value="HisKA"/>
    <property type="match status" value="1"/>
</dbReference>
<dbReference type="PROSITE" id="PS50109">
    <property type="entry name" value="HIS_KIN"/>
    <property type="match status" value="1"/>
</dbReference>
<dbReference type="RefSeq" id="WP_376867887.1">
    <property type="nucleotide sequence ID" value="NZ_JBHRYB010000015.1"/>
</dbReference>
<dbReference type="PANTHER" id="PTHR43065">
    <property type="entry name" value="SENSOR HISTIDINE KINASE"/>
    <property type="match status" value="1"/>
</dbReference>
<feature type="domain" description="Histidine kinase" evidence="5">
    <location>
        <begin position="194"/>
        <end position="401"/>
    </location>
</feature>
<evidence type="ECO:0000256" key="1">
    <source>
        <dbReference type="ARBA" id="ARBA00000085"/>
    </source>
</evidence>
<dbReference type="EMBL" id="JBHRYB010000015">
    <property type="protein sequence ID" value="MFC3681465.1"/>
    <property type="molecule type" value="Genomic_DNA"/>
</dbReference>
<dbReference type="CDD" id="cd00075">
    <property type="entry name" value="HATPase"/>
    <property type="match status" value="1"/>
</dbReference>
<dbReference type="Proteomes" id="UP001595722">
    <property type="component" value="Unassembled WGS sequence"/>
</dbReference>
<dbReference type="GO" id="GO:0016301">
    <property type="term" value="F:kinase activity"/>
    <property type="evidence" value="ECO:0007669"/>
    <property type="project" value="UniProtKB-KW"/>
</dbReference>
<keyword evidence="4" id="KW-0175">Coiled coil</keyword>
<proteinExistence type="predicted"/>
<reference evidence="7" key="1">
    <citation type="journal article" date="2019" name="Int. J. Syst. Evol. Microbiol.">
        <title>The Global Catalogue of Microorganisms (GCM) 10K type strain sequencing project: providing services to taxonomists for standard genome sequencing and annotation.</title>
        <authorList>
            <consortium name="The Broad Institute Genomics Platform"/>
            <consortium name="The Broad Institute Genome Sequencing Center for Infectious Disease"/>
            <person name="Wu L."/>
            <person name="Ma J."/>
        </authorList>
    </citation>
    <scope>NUCLEOTIDE SEQUENCE [LARGE SCALE GENOMIC DNA]</scope>
    <source>
        <strain evidence="7">KCTC 42424</strain>
    </source>
</reference>
<dbReference type="Pfam" id="PF02518">
    <property type="entry name" value="HATPase_c"/>
    <property type="match status" value="1"/>
</dbReference>
<dbReference type="PRINTS" id="PR00344">
    <property type="entry name" value="BCTRLSENSOR"/>
</dbReference>
<feature type="coiled-coil region" evidence="4">
    <location>
        <begin position="36"/>
        <end position="63"/>
    </location>
</feature>
<dbReference type="InterPro" id="IPR004358">
    <property type="entry name" value="Sig_transdc_His_kin-like_C"/>
</dbReference>
<dbReference type="SMART" id="SM00387">
    <property type="entry name" value="HATPase_c"/>
    <property type="match status" value="1"/>
</dbReference>
<dbReference type="Pfam" id="PF00512">
    <property type="entry name" value="HisKA"/>
    <property type="match status" value="1"/>
</dbReference>
<dbReference type="InterPro" id="IPR036097">
    <property type="entry name" value="HisK_dim/P_sf"/>
</dbReference>
<keyword evidence="3" id="KW-0597">Phosphoprotein</keyword>
<evidence type="ECO:0000259" key="5">
    <source>
        <dbReference type="PROSITE" id="PS50109"/>
    </source>
</evidence>
<keyword evidence="6" id="KW-0418">Kinase</keyword>
<accession>A0ABV7VVS6</accession>
<keyword evidence="6" id="KW-0808">Transferase</keyword>
<name>A0ABV7VVS6_9GAMM</name>
<dbReference type="InterPro" id="IPR003661">
    <property type="entry name" value="HisK_dim/P_dom"/>
</dbReference>
<evidence type="ECO:0000313" key="7">
    <source>
        <dbReference type="Proteomes" id="UP001595722"/>
    </source>
</evidence>